<feature type="transmembrane region" description="Helical" evidence="8">
    <location>
        <begin position="66"/>
        <end position="84"/>
    </location>
</feature>
<evidence type="ECO:0000256" key="2">
    <source>
        <dbReference type="ARBA" id="ARBA00022475"/>
    </source>
</evidence>
<evidence type="ECO:0000256" key="7">
    <source>
        <dbReference type="ARBA" id="ARBA00035585"/>
    </source>
</evidence>
<dbReference type="RefSeq" id="WP_250871709.1">
    <property type="nucleotide sequence ID" value="NZ_JALXFV010000001.1"/>
</dbReference>
<dbReference type="GO" id="GO:0062054">
    <property type="term" value="F:fluoride channel activity"/>
    <property type="evidence" value="ECO:0007669"/>
    <property type="project" value="UniProtKB-UniRule"/>
</dbReference>
<dbReference type="PANTHER" id="PTHR28259">
    <property type="entry name" value="FLUORIDE EXPORT PROTEIN 1-RELATED"/>
    <property type="match status" value="1"/>
</dbReference>
<evidence type="ECO:0000256" key="8">
    <source>
        <dbReference type="HAMAP-Rule" id="MF_00454"/>
    </source>
</evidence>
<comment type="caution">
    <text evidence="8">Lacks conserved residue(s) required for the propagation of feature annotation.</text>
</comment>
<sequence length="127" mass="12809">MQRRRALTLVAAGAFVGAVCRHLLAVAAPLSTAWVPGTLPWGTLAANALGAFALGALTARERSRAVSLALGTGFCSSFTTYSTFAVETVALGTTGAALYVVGTYALGLLAVVAGRRVAGERPTGGAR</sequence>
<keyword evidence="8" id="KW-0407">Ion channel</keyword>
<keyword evidence="2 8" id="KW-1003">Cell membrane</keyword>
<name>A0ABD6AQ58_9EURY</name>
<protein>
    <recommendedName>
        <fullName evidence="8">Fluoride-specific ion channel FluC</fullName>
    </recommendedName>
</protein>
<feature type="transmembrane region" description="Helical" evidence="8">
    <location>
        <begin position="96"/>
        <end position="114"/>
    </location>
</feature>
<feature type="transmembrane region" description="Helical" evidence="8">
    <location>
        <begin position="41"/>
        <end position="59"/>
    </location>
</feature>
<keyword evidence="8" id="KW-0813">Transport</keyword>
<gene>
    <name evidence="8" type="primary">fluC</name>
    <name evidence="8" type="synonym">crcB</name>
    <name evidence="9" type="ORF">ACFSBT_00335</name>
</gene>
<proteinExistence type="inferred from homology"/>
<comment type="similarity">
    <text evidence="6 8">Belongs to the fluoride channel Fluc/FEX (TC 1.A.43) family.</text>
</comment>
<dbReference type="Proteomes" id="UP001597187">
    <property type="component" value="Unassembled WGS sequence"/>
</dbReference>
<evidence type="ECO:0000313" key="9">
    <source>
        <dbReference type="EMBL" id="MFD1511722.1"/>
    </source>
</evidence>
<dbReference type="GO" id="GO:0140114">
    <property type="term" value="P:cellular detoxification of fluoride"/>
    <property type="evidence" value="ECO:0007669"/>
    <property type="project" value="UniProtKB-UniRule"/>
</dbReference>
<comment type="caution">
    <text evidence="9">The sequence shown here is derived from an EMBL/GenBank/DDBJ whole genome shotgun (WGS) entry which is preliminary data.</text>
</comment>
<dbReference type="EMBL" id="JBHUDC010000001">
    <property type="protein sequence ID" value="MFD1511722.1"/>
    <property type="molecule type" value="Genomic_DNA"/>
</dbReference>
<organism evidence="9 10">
    <name type="scientific">Halomarina rubra</name>
    <dbReference type="NCBI Taxonomy" id="2071873"/>
    <lineage>
        <taxon>Archaea</taxon>
        <taxon>Methanobacteriati</taxon>
        <taxon>Methanobacteriota</taxon>
        <taxon>Stenosarchaea group</taxon>
        <taxon>Halobacteria</taxon>
        <taxon>Halobacteriales</taxon>
        <taxon>Natronomonadaceae</taxon>
        <taxon>Halomarina</taxon>
    </lineage>
</organism>
<evidence type="ECO:0000313" key="10">
    <source>
        <dbReference type="Proteomes" id="UP001597187"/>
    </source>
</evidence>
<accession>A0ABD6AQ58</accession>
<comment type="function">
    <text evidence="8">Fluoride-specific ion channel. Important for reducing fluoride concentration in the cell, thus reducing its toxicity.</text>
</comment>
<keyword evidence="10" id="KW-1185">Reference proteome</keyword>
<dbReference type="AlphaFoldDB" id="A0ABD6AQ58"/>
<reference evidence="9 10" key="1">
    <citation type="journal article" date="2019" name="Int. J. Syst. Evol. Microbiol.">
        <title>The Global Catalogue of Microorganisms (GCM) 10K type strain sequencing project: providing services to taxonomists for standard genome sequencing and annotation.</title>
        <authorList>
            <consortium name="The Broad Institute Genomics Platform"/>
            <consortium name="The Broad Institute Genome Sequencing Center for Infectious Disease"/>
            <person name="Wu L."/>
            <person name="Ma J."/>
        </authorList>
    </citation>
    <scope>NUCLEOTIDE SEQUENCE [LARGE SCALE GENOMIC DNA]</scope>
    <source>
        <strain evidence="9 10">CGMCC 1.12563</strain>
    </source>
</reference>
<keyword evidence="5 8" id="KW-0472">Membrane</keyword>
<keyword evidence="4 8" id="KW-1133">Transmembrane helix</keyword>
<dbReference type="PANTHER" id="PTHR28259:SF1">
    <property type="entry name" value="FLUORIDE EXPORT PROTEIN 1-RELATED"/>
    <property type="match status" value="1"/>
</dbReference>
<evidence type="ECO:0000256" key="5">
    <source>
        <dbReference type="ARBA" id="ARBA00023136"/>
    </source>
</evidence>
<dbReference type="HAMAP" id="MF_00454">
    <property type="entry name" value="FluC"/>
    <property type="match status" value="1"/>
</dbReference>
<keyword evidence="8" id="KW-0406">Ion transport</keyword>
<dbReference type="Pfam" id="PF02537">
    <property type="entry name" value="CRCB"/>
    <property type="match status" value="1"/>
</dbReference>
<keyword evidence="3 8" id="KW-0812">Transmembrane</keyword>
<evidence type="ECO:0000256" key="4">
    <source>
        <dbReference type="ARBA" id="ARBA00022989"/>
    </source>
</evidence>
<evidence type="ECO:0000256" key="6">
    <source>
        <dbReference type="ARBA" id="ARBA00035120"/>
    </source>
</evidence>
<dbReference type="GO" id="GO:0005886">
    <property type="term" value="C:plasma membrane"/>
    <property type="evidence" value="ECO:0007669"/>
    <property type="project" value="UniProtKB-SubCell"/>
</dbReference>
<evidence type="ECO:0000256" key="1">
    <source>
        <dbReference type="ARBA" id="ARBA00004651"/>
    </source>
</evidence>
<evidence type="ECO:0000256" key="3">
    <source>
        <dbReference type="ARBA" id="ARBA00022692"/>
    </source>
</evidence>
<dbReference type="InterPro" id="IPR003691">
    <property type="entry name" value="FluC"/>
</dbReference>
<comment type="subcellular location">
    <subcellularLocation>
        <location evidence="1 8">Cell membrane</location>
        <topology evidence="1 8">Multi-pass membrane protein</topology>
    </subcellularLocation>
</comment>
<comment type="catalytic activity">
    <reaction evidence="7">
        <text>fluoride(in) = fluoride(out)</text>
        <dbReference type="Rhea" id="RHEA:76159"/>
        <dbReference type="ChEBI" id="CHEBI:17051"/>
    </reaction>
    <physiologicalReaction direction="left-to-right" evidence="7">
        <dbReference type="Rhea" id="RHEA:76160"/>
    </physiologicalReaction>
</comment>